<keyword evidence="7 10" id="KW-0012">Acyltransferase</keyword>
<dbReference type="PROSITE" id="PS00439">
    <property type="entry name" value="ACYLTRANSF_C_1"/>
    <property type="match status" value="1"/>
</dbReference>
<keyword evidence="6" id="KW-0443">Lipid metabolism</keyword>
<proteinExistence type="inferred from homology"/>
<comment type="pathway">
    <text evidence="1">Lipid metabolism; fatty acid beta-oxidation.</text>
</comment>
<dbReference type="SUPFAM" id="SSF52777">
    <property type="entry name" value="CoA-dependent acyltransferases"/>
    <property type="match status" value="2"/>
</dbReference>
<dbReference type="GO" id="GO:0006635">
    <property type="term" value="P:fatty acid beta-oxidation"/>
    <property type="evidence" value="ECO:0007669"/>
    <property type="project" value="UniProtKB-UniPathway"/>
</dbReference>
<dbReference type="UniPathway" id="UPA00659"/>
<evidence type="ECO:0000256" key="6">
    <source>
        <dbReference type="ARBA" id="ARBA00023098"/>
    </source>
</evidence>
<evidence type="ECO:0000256" key="2">
    <source>
        <dbReference type="ARBA" id="ARBA00005232"/>
    </source>
</evidence>
<reference evidence="13" key="3">
    <citation type="submission" date="2025-09" db="UniProtKB">
        <authorList>
            <consortium name="Ensembl"/>
        </authorList>
    </citation>
    <scope>IDENTIFICATION</scope>
</reference>
<evidence type="ECO:0000313" key="14">
    <source>
        <dbReference type="Proteomes" id="UP000007303"/>
    </source>
</evidence>
<dbReference type="Gene3D" id="3.30.559.70">
    <property type="entry name" value="Choline/Carnitine o-acyltransferase, domain 2"/>
    <property type="match status" value="1"/>
</dbReference>
<dbReference type="OMA" id="NRWWDKS"/>
<dbReference type="PANTHER" id="PTHR22589:SF16">
    <property type="entry name" value="CARNITINE O-PALMITOYLTRANSFERASE 2, MITOCHONDRIAL"/>
    <property type="match status" value="1"/>
</dbReference>
<dbReference type="Gene3D" id="1.20.1280.180">
    <property type="match status" value="1"/>
</dbReference>
<comment type="catalytic activity">
    <reaction evidence="8">
        <text>4,8-dimethylnonanoyl-CoA + (R)-carnitine = O-4,8-dimethylnonanoyl-(R)-carnitine + CoA</text>
        <dbReference type="Rhea" id="RHEA:44860"/>
        <dbReference type="ChEBI" id="CHEBI:16347"/>
        <dbReference type="ChEBI" id="CHEBI:57287"/>
        <dbReference type="ChEBI" id="CHEBI:77061"/>
        <dbReference type="ChEBI" id="CHEBI:84654"/>
    </reaction>
</comment>
<dbReference type="InterPro" id="IPR042231">
    <property type="entry name" value="Cho/carn_acyl_trans_2"/>
</dbReference>
<keyword evidence="5" id="KW-0276">Fatty acid metabolism</keyword>
<dbReference type="InterPro" id="IPR042572">
    <property type="entry name" value="Carn_acyl_trans_N"/>
</dbReference>
<keyword evidence="4 10" id="KW-0808">Transferase</keyword>
<dbReference type="Ensembl" id="ENSTNIT00000010129.1">
    <property type="protein sequence ID" value="ENSTNIP00000009950.1"/>
    <property type="gene ID" value="ENSTNIG00000007149.1"/>
</dbReference>
<reference evidence="14" key="1">
    <citation type="journal article" date="2004" name="Nature">
        <title>Genome duplication in the teleost fish Tetraodon nigroviridis reveals the early vertebrate proto-karyotype.</title>
        <authorList>
            <person name="Jaillon O."/>
            <person name="Aury J.-M."/>
            <person name="Brunet F."/>
            <person name="Petit J.-L."/>
            <person name="Stange-Thomann N."/>
            <person name="Mauceli E."/>
            <person name="Bouneau L."/>
            <person name="Fischer C."/>
            <person name="Ozouf-Costaz C."/>
            <person name="Bernot A."/>
            <person name="Nicaud S."/>
            <person name="Jaffe D."/>
            <person name="Fisher S."/>
            <person name="Lutfalla G."/>
            <person name="Dossat C."/>
            <person name="Segurens B."/>
            <person name="Dasilva C."/>
            <person name="Salanoubat M."/>
            <person name="Levy M."/>
            <person name="Boudet N."/>
            <person name="Castellano S."/>
            <person name="Anthouard V."/>
            <person name="Jubin C."/>
            <person name="Castelli V."/>
            <person name="Katinka M."/>
            <person name="Vacherie B."/>
            <person name="Biemont C."/>
            <person name="Skalli Z."/>
            <person name="Cattolico L."/>
            <person name="Poulain J."/>
            <person name="De Berardinis V."/>
            <person name="Cruaud C."/>
            <person name="Duprat S."/>
            <person name="Brottier P."/>
            <person name="Coutanceau J.-P."/>
            <person name="Gouzy J."/>
            <person name="Parra G."/>
            <person name="Lardier G."/>
            <person name="Chapple C."/>
            <person name="McKernan K.J."/>
            <person name="McEwan P."/>
            <person name="Bosak S."/>
            <person name="Kellis M."/>
            <person name="Volff J.-N."/>
            <person name="Guigo R."/>
            <person name="Zody M.C."/>
            <person name="Mesirov J."/>
            <person name="Lindblad-Toh K."/>
            <person name="Birren B."/>
            <person name="Nusbaum C."/>
            <person name="Kahn D."/>
            <person name="Robinson-Rechavi M."/>
            <person name="Laudet V."/>
            <person name="Schachter V."/>
            <person name="Quetier F."/>
            <person name="Saurin W."/>
            <person name="Scarpelli C."/>
            <person name="Wincker P."/>
            <person name="Lander E.S."/>
            <person name="Weissenbach J."/>
            <person name="Roest Crollius H."/>
        </authorList>
    </citation>
    <scope>NUCLEOTIDE SEQUENCE [LARGE SCALE GENOMIC DNA]</scope>
</reference>
<protein>
    <submittedName>
        <fullName evidence="13">Carnitine palmitoyltransferase 2</fullName>
    </submittedName>
</protein>
<evidence type="ECO:0000256" key="10">
    <source>
        <dbReference type="RuleBase" id="RU003801"/>
    </source>
</evidence>
<dbReference type="GO" id="GO:0004095">
    <property type="term" value="F:carnitine O-palmitoyltransferase activity"/>
    <property type="evidence" value="ECO:0007669"/>
    <property type="project" value="TreeGrafter"/>
</dbReference>
<dbReference type="GO" id="GO:0005739">
    <property type="term" value="C:mitochondrion"/>
    <property type="evidence" value="ECO:0007669"/>
    <property type="project" value="TreeGrafter"/>
</dbReference>
<dbReference type="Pfam" id="PF00755">
    <property type="entry name" value="Carn_acyltransf"/>
    <property type="match status" value="1"/>
</dbReference>
<dbReference type="PROSITE" id="PS00440">
    <property type="entry name" value="ACYLTRANSF_C_2"/>
    <property type="match status" value="1"/>
</dbReference>
<evidence type="ECO:0000256" key="9">
    <source>
        <dbReference type="PIRSR" id="PIRSR600542-1"/>
    </source>
</evidence>
<dbReference type="Gene3D" id="3.30.559.10">
    <property type="entry name" value="Chloramphenicol acetyltransferase-like domain"/>
    <property type="match status" value="1"/>
</dbReference>
<evidence type="ECO:0000256" key="4">
    <source>
        <dbReference type="ARBA" id="ARBA00022679"/>
    </source>
</evidence>
<evidence type="ECO:0000256" key="7">
    <source>
        <dbReference type="ARBA" id="ARBA00023315"/>
    </source>
</evidence>
<dbReference type="InterPro" id="IPR023213">
    <property type="entry name" value="CAT-like_dom_sf"/>
</dbReference>
<dbReference type="PANTHER" id="PTHR22589">
    <property type="entry name" value="CARNITINE O-ACYLTRANSFERASE"/>
    <property type="match status" value="1"/>
</dbReference>
<evidence type="ECO:0000256" key="5">
    <source>
        <dbReference type="ARBA" id="ARBA00022832"/>
    </source>
</evidence>
<dbReference type="AlphaFoldDB" id="H3CNW7"/>
<dbReference type="FunFam" id="1.20.1280.180:FF:000001">
    <property type="entry name" value="Carnitine O-palmitoyltransferase 2, mitochondrial"/>
    <property type="match status" value="1"/>
</dbReference>
<comment type="similarity">
    <text evidence="2 10">Belongs to the carnitine/choline acetyltransferase family.</text>
</comment>
<keyword evidence="3" id="KW-0813">Transport</keyword>
<evidence type="ECO:0000313" key="13">
    <source>
        <dbReference type="Ensembl" id="ENSTNIP00000009950.1"/>
    </source>
</evidence>
<evidence type="ECO:0000259" key="12">
    <source>
        <dbReference type="Pfam" id="PF00755"/>
    </source>
</evidence>
<dbReference type="GeneTree" id="ENSGT01150000286999"/>
<dbReference type="InParanoid" id="H3CNW7"/>
<gene>
    <name evidence="13" type="primary">CPT2</name>
</gene>
<dbReference type="HOGENOM" id="CLU_013513_4_2_1"/>
<feature type="region of interest" description="Disordered" evidence="11">
    <location>
        <begin position="1"/>
        <end position="24"/>
    </location>
</feature>
<dbReference type="InterPro" id="IPR039551">
    <property type="entry name" value="Cho/carn_acyl_trans"/>
</dbReference>
<feature type="active site" description="Proton acceptor" evidence="9">
    <location>
        <position position="369"/>
    </location>
</feature>
<evidence type="ECO:0000256" key="8">
    <source>
        <dbReference type="ARBA" id="ARBA00048999"/>
    </source>
</evidence>
<dbReference type="InterPro" id="IPR000542">
    <property type="entry name" value="Carn_acyl_trans"/>
</dbReference>
<dbReference type="STRING" id="99883.ENSTNIP00000009950"/>
<feature type="domain" description="Choline/carnitine acyltransferase" evidence="12">
    <location>
        <begin position="51"/>
        <end position="634"/>
    </location>
</feature>
<evidence type="ECO:0000256" key="1">
    <source>
        <dbReference type="ARBA" id="ARBA00005005"/>
    </source>
</evidence>
<dbReference type="Proteomes" id="UP000007303">
    <property type="component" value="Unassembled WGS sequence"/>
</dbReference>
<dbReference type="Gene3D" id="1.10.275.20">
    <property type="entry name" value="Choline/Carnitine o-acyltransferase"/>
    <property type="match status" value="1"/>
</dbReference>
<sequence>KLPKKGKRDLWTRSEGLNPGPGLKPLSDLPSQVLHHSVLPTSFYQEALPRLPIPRLEDSIRRYLAAQRPLLEDDQLRQTATLAEAFLKGEGRELHRELVALDKRSRHTSYISEAFLDKYLCARDSLVKSNAFIVFASDRRREYNEQLVRATNLLCSAARFMKTLRAGLLEPDVFHLNPSKSDTARFKRLIRWVPSSLSWYGAYLVNAYPLDMSQYFRLFNSTRIPGPGRDELFTKKGRHVLVMRRGNMYVFDLLDRDGNMLRPTEILAHLQYILADPAPEASFPLGFLTAENRDVWAHLRTQLVAAGNAEEVHSVDSALFCLCLDDQTLTDLTHVTQSVFNGAASNRWYDKSFSLILTQNGQGGINFEHSWGDGISVLRFVNEISRDTSEQPLVHPGSAAAAVDSASAVHKLLFKLDSELENGISRARERAQLLSSDLTVDVRDIKTRGRKFLKQSHVSPDAIMQLAFQMAFLRQHGRTVVASESCSTAAFKHGRFEDMRSVTTHTKRCSQAFVCQPGQHSAGQLKAMLQECSRHHRQLTKEAATGQGFGCHLHGLQQLALARGQPLPGLYADPAYSNINHIVLSSSTLSSSVLRTGGAAPVVPDGLGLGYGFREDGTRSIVTGYPAVNVCDFQECVFKSLKDIYAVLEGKPIS</sequence>
<reference evidence="13" key="2">
    <citation type="submission" date="2025-08" db="UniProtKB">
        <authorList>
            <consortium name="Ensembl"/>
        </authorList>
    </citation>
    <scope>IDENTIFICATION</scope>
</reference>
<name>H3CNW7_TETNG</name>
<evidence type="ECO:0000256" key="3">
    <source>
        <dbReference type="ARBA" id="ARBA00022448"/>
    </source>
</evidence>
<accession>H3CNW7</accession>
<dbReference type="FunFam" id="1.10.275.20:FF:000001">
    <property type="entry name" value="carnitine O-palmitoyltransferase 2, mitochondrial"/>
    <property type="match status" value="1"/>
</dbReference>
<keyword evidence="14" id="KW-1185">Reference proteome</keyword>
<evidence type="ECO:0000256" key="11">
    <source>
        <dbReference type="SAM" id="MobiDB-lite"/>
    </source>
</evidence>
<organism evidence="13 14">
    <name type="scientific">Tetraodon nigroviridis</name>
    <name type="common">Spotted green pufferfish</name>
    <name type="synonym">Chelonodon nigroviridis</name>
    <dbReference type="NCBI Taxonomy" id="99883"/>
    <lineage>
        <taxon>Eukaryota</taxon>
        <taxon>Metazoa</taxon>
        <taxon>Chordata</taxon>
        <taxon>Craniata</taxon>
        <taxon>Vertebrata</taxon>
        <taxon>Euteleostomi</taxon>
        <taxon>Actinopterygii</taxon>
        <taxon>Neopterygii</taxon>
        <taxon>Teleostei</taxon>
        <taxon>Neoteleostei</taxon>
        <taxon>Acanthomorphata</taxon>
        <taxon>Eupercaria</taxon>
        <taxon>Tetraodontiformes</taxon>
        <taxon>Tetradontoidea</taxon>
        <taxon>Tetraodontidae</taxon>
        <taxon>Tetraodon</taxon>
    </lineage>
</organism>